<keyword evidence="2" id="KW-1185">Reference proteome</keyword>
<comment type="caution">
    <text evidence="1">The sequence shown here is derived from an EMBL/GenBank/DDBJ whole genome shotgun (WGS) entry which is preliminary data.</text>
</comment>
<dbReference type="Proteomes" id="UP000799755">
    <property type="component" value="Unassembled WGS sequence"/>
</dbReference>
<name>A0ACB6Q7B2_9PLEO</name>
<dbReference type="EMBL" id="MU003562">
    <property type="protein sequence ID" value="KAF2462793.1"/>
    <property type="molecule type" value="Genomic_DNA"/>
</dbReference>
<evidence type="ECO:0000313" key="2">
    <source>
        <dbReference type="Proteomes" id="UP000799755"/>
    </source>
</evidence>
<reference evidence="1" key="1">
    <citation type="journal article" date="2020" name="Stud. Mycol.">
        <title>101 Dothideomycetes genomes: a test case for predicting lifestyles and emergence of pathogens.</title>
        <authorList>
            <person name="Haridas S."/>
            <person name="Albert R."/>
            <person name="Binder M."/>
            <person name="Bloem J."/>
            <person name="Labutti K."/>
            <person name="Salamov A."/>
            <person name="Andreopoulos B."/>
            <person name="Baker S."/>
            <person name="Barry K."/>
            <person name="Bills G."/>
            <person name="Bluhm B."/>
            <person name="Cannon C."/>
            <person name="Castanera R."/>
            <person name="Culley D."/>
            <person name="Daum C."/>
            <person name="Ezra D."/>
            <person name="Gonzalez J."/>
            <person name="Henrissat B."/>
            <person name="Kuo A."/>
            <person name="Liang C."/>
            <person name="Lipzen A."/>
            <person name="Lutzoni F."/>
            <person name="Magnuson J."/>
            <person name="Mondo S."/>
            <person name="Nolan M."/>
            <person name="Ohm R."/>
            <person name="Pangilinan J."/>
            <person name="Park H.-J."/>
            <person name="Ramirez L."/>
            <person name="Alfaro M."/>
            <person name="Sun H."/>
            <person name="Tritt A."/>
            <person name="Yoshinaga Y."/>
            <person name="Zwiers L.-H."/>
            <person name="Turgeon B."/>
            <person name="Goodwin S."/>
            <person name="Spatafora J."/>
            <person name="Crous P."/>
            <person name="Grigoriev I."/>
        </authorList>
    </citation>
    <scope>NUCLEOTIDE SEQUENCE</scope>
    <source>
        <strain evidence="1">ATCC 200398</strain>
    </source>
</reference>
<organism evidence="1 2">
    <name type="scientific">Lindgomyces ingoldianus</name>
    <dbReference type="NCBI Taxonomy" id="673940"/>
    <lineage>
        <taxon>Eukaryota</taxon>
        <taxon>Fungi</taxon>
        <taxon>Dikarya</taxon>
        <taxon>Ascomycota</taxon>
        <taxon>Pezizomycotina</taxon>
        <taxon>Dothideomycetes</taxon>
        <taxon>Pleosporomycetidae</taxon>
        <taxon>Pleosporales</taxon>
        <taxon>Lindgomycetaceae</taxon>
        <taxon>Lindgomyces</taxon>
    </lineage>
</organism>
<sequence length="233" mass="24503">MMGNRYSRPSPPLVLETCVTLLSFATLPLAVYYASEIYRAPANPHPSVTWWKTGGGTLYGGPPAITLLLSITTASQYQKREIPYVYAIVFSTVMLAGWLVTFIFWFQCHLDKWDITDQFCYQRLLQSGTAEQTYRNVSQAVGIATIACGALNALLYVIYVIVVAIDFFQDSASSYLVGSSSKYFGGIGSTAGGGNGGQRRAGGNWGAADLGTDEGGGGGDASGGGGGDGGDGG</sequence>
<proteinExistence type="predicted"/>
<gene>
    <name evidence="1" type="ORF">BDR25DRAFT_320470</name>
</gene>
<evidence type="ECO:0000313" key="1">
    <source>
        <dbReference type="EMBL" id="KAF2462793.1"/>
    </source>
</evidence>
<accession>A0ACB6Q7B2</accession>
<protein>
    <submittedName>
        <fullName evidence="1">Uncharacterized protein</fullName>
    </submittedName>
</protein>